<evidence type="ECO:0000256" key="10">
    <source>
        <dbReference type="ARBA" id="ARBA00023310"/>
    </source>
</evidence>
<keyword evidence="5 13" id="KW-0812">Transmembrane</keyword>
<comment type="subcellular location">
    <subcellularLocation>
        <location evidence="13">Cell membrane</location>
        <topology evidence="13">Single-pass membrane protein</topology>
    </subcellularLocation>
    <subcellularLocation>
        <location evidence="12">Endomembrane system</location>
        <topology evidence="12">Single-pass membrane protein</topology>
    </subcellularLocation>
</comment>
<evidence type="ECO:0000256" key="1">
    <source>
        <dbReference type="ARBA" id="ARBA00005513"/>
    </source>
</evidence>
<dbReference type="GO" id="GO:0046961">
    <property type="term" value="F:proton-transporting ATPase activity, rotational mechanism"/>
    <property type="evidence" value="ECO:0007669"/>
    <property type="project" value="TreeGrafter"/>
</dbReference>
<sequence length="166" mass="18433">MTIAATHGIAVGDLLVIALSFVILMLLISKFIWKPLTVAMDKRAELVTTDLKQAAADRQKAQKAKDKAESYIATAKQEAQQIYNRAKESSASLEKETLLKTKDEVAQLKRDADKEIASNKEKTLVDLQGEIGDLSIKLAEQILQKGMSPKDHEDLIERFIKGIDKL</sequence>
<evidence type="ECO:0000256" key="15">
    <source>
        <dbReference type="SAM" id="Coils"/>
    </source>
</evidence>
<evidence type="ECO:0000256" key="4">
    <source>
        <dbReference type="ARBA" id="ARBA00022547"/>
    </source>
</evidence>
<evidence type="ECO:0000256" key="7">
    <source>
        <dbReference type="ARBA" id="ARBA00022989"/>
    </source>
</evidence>
<keyword evidence="9 13" id="KW-0472">Membrane</keyword>
<comment type="function">
    <text evidence="11 13">F(1)F(0) ATP synthase produces ATP from ADP in the presence of a proton or sodium gradient. F-type ATPases consist of two structural domains, F(1) containing the extramembraneous catalytic core and F(0) containing the membrane proton channel, linked together by a central stalk and a peripheral stalk. During catalysis, ATP synthesis in the catalytic domain of F(1) is coupled via a rotary mechanism of the central stalk subunits to proton translocation.</text>
</comment>
<keyword evidence="7 13" id="KW-1133">Transmembrane helix</keyword>
<evidence type="ECO:0000256" key="12">
    <source>
        <dbReference type="ARBA" id="ARBA00037847"/>
    </source>
</evidence>
<dbReference type="Proteomes" id="UP000262195">
    <property type="component" value="Unassembled WGS sequence"/>
</dbReference>
<keyword evidence="8 13" id="KW-0406">Ion transport</keyword>
<dbReference type="GO" id="GO:0012505">
    <property type="term" value="C:endomembrane system"/>
    <property type="evidence" value="ECO:0007669"/>
    <property type="project" value="UniProtKB-SubCell"/>
</dbReference>
<comment type="subunit">
    <text evidence="13">F-type ATPases have 2 components, F(1) - the catalytic core - and F(0) - the membrane proton channel. F(1) has five subunits: alpha(3), beta(3), gamma(1), delta(1), epsilon(1). F(0) has three main subunits: a(1), b(2) and c(10-14). The alpha and beta chains form an alternating ring which encloses part of the gamma chain. F(1) is attached to F(0) by a central stalk formed by the gamma and epsilon chains, while a peripheral stalk is formed by the delta and b chains.</text>
</comment>
<comment type="similarity">
    <text evidence="1 13 14">Belongs to the ATPase B chain family.</text>
</comment>
<feature type="coiled-coil region" evidence="15">
    <location>
        <begin position="51"/>
        <end position="96"/>
    </location>
</feature>
<dbReference type="HAMAP" id="MF_01398">
    <property type="entry name" value="ATP_synth_b_bprime"/>
    <property type="match status" value="1"/>
</dbReference>
<name>A0A3D4S5D6_9ENTE</name>
<keyword evidence="10 13" id="KW-0066">ATP synthesis</keyword>
<dbReference type="CDD" id="cd06503">
    <property type="entry name" value="ATP-synt_Fo_b"/>
    <property type="match status" value="1"/>
</dbReference>
<dbReference type="GO" id="GO:0046933">
    <property type="term" value="F:proton-transporting ATP synthase activity, rotational mechanism"/>
    <property type="evidence" value="ECO:0007669"/>
    <property type="project" value="UniProtKB-UniRule"/>
</dbReference>
<dbReference type="NCBIfam" id="TIGR01144">
    <property type="entry name" value="ATP_synt_b"/>
    <property type="match status" value="1"/>
</dbReference>
<organism evidence="16 17">
    <name type="scientific">Bavariicoccus seileri</name>
    <dbReference type="NCBI Taxonomy" id="549685"/>
    <lineage>
        <taxon>Bacteria</taxon>
        <taxon>Bacillati</taxon>
        <taxon>Bacillota</taxon>
        <taxon>Bacilli</taxon>
        <taxon>Lactobacillales</taxon>
        <taxon>Enterococcaceae</taxon>
        <taxon>Bavariicoccus</taxon>
    </lineage>
</organism>
<evidence type="ECO:0000256" key="3">
    <source>
        <dbReference type="ARBA" id="ARBA00022475"/>
    </source>
</evidence>
<evidence type="ECO:0000256" key="13">
    <source>
        <dbReference type="HAMAP-Rule" id="MF_01398"/>
    </source>
</evidence>
<evidence type="ECO:0000256" key="2">
    <source>
        <dbReference type="ARBA" id="ARBA00022448"/>
    </source>
</evidence>
<dbReference type="RefSeq" id="WP_022796428.1">
    <property type="nucleotide sequence ID" value="NZ_JBQDSL010000010.1"/>
</dbReference>
<keyword evidence="3 13" id="KW-1003">Cell membrane</keyword>
<accession>A0A3D4S5D6</accession>
<comment type="caution">
    <text evidence="16">The sequence shown here is derived from an EMBL/GenBank/DDBJ whole genome shotgun (WGS) entry which is preliminary data.</text>
</comment>
<dbReference type="EMBL" id="DQHO01000024">
    <property type="protein sequence ID" value="HCS93808.1"/>
    <property type="molecule type" value="Genomic_DNA"/>
</dbReference>
<evidence type="ECO:0000313" key="17">
    <source>
        <dbReference type="Proteomes" id="UP000262195"/>
    </source>
</evidence>
<dbReference type="PANTHER" id="PTHR33445">
    <property type="entry name" value="ATP SYNTHASE SUBUNIT B', CHLOROPLASTIC"/>
    <property type="match status" value="1"/>
</dbReference>
<dbReference type="GO" id="GO:0045259">
    <property type="term" value="C:proton-transporting ATP synthase complex"/>
    <property type="evidence" value="ECO:0007669"/>
    <property type="project" value="UniProtKB-KW"/>
</dbReference>
<evidence type="ECO:0000256" key="6">
    <source>
        <dbReference type="ARBA" id="ARBA00022781"/>
    </source>
</evidence>
<dbReference type="InterPro" id="IPR005864">
    <property type="entry name" value="ATP_synth_F0_bsu_bac"/>
</dbReference>
<feature type="transmembrane region" description="Helical" evidence="13">
    <location>
        <begin position="14"/>
        <end position="33"/>
    </location>
</feature>
<gene>
    <name evidence="13 16" type="primary">atpF</name>
    <name evidence="16" type="ORF">DIW15_03745</name>
</gene>
<evidence type="ECO:0000256" key="14">
    <source>
        <dbReference type="RuleBase" id="RU003848"/>
    </source>
</evidence>
<evidence type="ECO:0000256" key="8">
    <source>
        <dbReference type="ARBA" id="ARBA00023065"/>
    </source>
</evidence>
<dbReference type="InterPro" id="IPR050059">
    <property type="entry name" value="ATP_synthase_B_chain"/>
</dbReference>
<dbReference type="Pfam" id="PF00430">
    <property type="entry name" value="ATP-synt_B"/>
    <property type="match status" value="1"/>
</dbReference>
<proteinExistence type="inferred from homology"/>
<comment type="function">
    <text evidence="13">Component of the F(0) channel, it forms part of the peripheral stalk, linking F(1) to F(0).</text>
</comment>
<evidence type="ECO:0000313" key="16">
    <source>
        <dbReference type="EMBL" id="HCS93808.1"/>
    </source>
</evidence>
<keyword evidence="15" id="KW-0175">Coiled coil</keyword>
<dbReference type="AlphaFoldDB" id="A0A3D4S5D6"/>
<dbReference type="GO" id="GO:0005886">
    <property type="term" value="C:plasma membrane"/>
    <property type="evidence" value="ECO:0007669"/>
    <property type="project" value="UniProtKB-SubCell"/>
</dbReference>
<dbReference type="InterPro" id="IPR002146">
    <property type="entry name" value="ATP_synth_b/b'su_bac/chlpt"/>
</dbReference>
<evidence type="ECO:0000256" key="11">
    <source>
        <dbReference type="ARBA" id="ARBA00025198"/>
    </source>
</evidence>
<protein>
    <recommendedName>
        <fullName evidence="13">ATP synthase subunit b</fullName>
    </recommendedName>
    <alternativeName>
        <fullName evidence="13">ATP synthase F(0) sector subunit b</fullName>
    </alternativeName>
    <alternativeName>
        <fullName evidence="13">ATPase subunit I</fullName>
    </alternativeName>
    <alternativeName>
        <fullName evidence="13">F-type ATPase subunit b</fullName>
        <shortName evidence="13">F-ATPase subunit b</shortName>
    </alternativeName>
</protein>
<evidence type="ECO:0000256" key="5">
    <source>
        <dbReference type="ARBA" id="ARBA00022692"/>
    </source>
</evidence>
<dbReference type="PANTHER" id="PTHR33445:SF1">
    <property type="entry name" value="ATP SYNTHASE SUBUNIT B"/>
    <property type="match status" value="1"/>
</dbReference>
<dbReference type="STRING" id="1121105.GCA_000421665_01166"/>
<keyword evidence="4 13" id="KW-0138">CF(0)</keyword>
<reference evidence="16 17" key="1">
    <citation type="journal article" date="2018" name="Nat. Biotechnol.">
        <title>A standardized bacterial taxonomy based on genome phylogeny substantially revises the tree of life.</title>
        <authorList>
            <person name="Parks D.H."/>
            <person name="Chuvochina M."/>
            <person name="Waite D.W."/>
            <person name="Rinke C."/>
            <person name="Skarshewski A."/>
            <person name="Chaumeil P.A."/>
            <person name="Hugenholtz P."/>
        </authorList>
    </citation>
    <scope>NUCLEOTIDE SEQUENCE [LARGE SCALE GENOMIC DNA]</scope>
    <source>
        <strain evidence="16">UBA11306</strain>
    </source>
</reference>
<keyword evidence="6 13" id="KW-0375">Hydrogen ion transport</keyword>
<keyword evidence="2 13" id="KW-0813">Transport</keyword>
<evidence type="ECO:0000256" key="9">
    <source>
        <dbReference type="ARBA" id="ARBA00023136"/>
    </source>
</evidence>